<dbReference type="EMBL" id="KB866472">
    <property type="protein sequence ID" value="EOD18304.1"/>
    <property type="molecule type" value="Genomic_DNA"/>
</dbReference>
<accession>R1EBN4</accession>
<dbReference type="RefSeq" id="XP_005770733.1">
    <property type="nucleotide sequence ID" value="XM_005770676.1"/>
</dbReference>
<evidence type="ECO:0000256" key="1">
    <source>
        <dbReference type="SAM" id="MobiDB-lite"/>
    </source>
</evidence>
<gene>
    <name evidence="2" type="ORF">EMIHUDRAFT_448015</name>
</gene>
<dbReference type="GeneID" id="19046305"/>
<feature type="non-terminal residue" evidence="2">
    <location>
        <position position="1"/>
    </location>
</feature>
<protein>
    <submittedName>
        <fullName evidence="2">Uncharacterized protein</fullName>
    </submittedName>
</protein>
<evidence type="ECO:0000313" key="2">
    <source>
        <dbReference type="EMBL" id="EOD18304.1"/>
    </source>
</evidence>
<sequence length="123" mass="12521">QRLADLLCGAAPAPRVGLRREGVRRARREEALHPRDGEPGGAHPRPKGGGPPQPAARLGGLPQGPRGGASLAAKGVGPAALAQGAVGRRPQARQGVQEGRRLCSHVSSQTSWGVGRAGCPSRA</sequence>
<dbReference type="KEGG" id="ehx:EMIHUDRAFT_448015"/>
<organism evidence="2">
    <name type="scientific">Emiliania huxleyi</name>
    <name type="common">Coccolithophore</name>
    <name type="synonym">Pontosphaera huxleyi</name>
    <dbReference type="NCBI Taxonomy" id="2903"/>
    <lineage>
        <taxon>Eukaryota</taxon>
        <taxon>Haptista</taxon>
        <taxon>Haptophyta</taxon>
        <taxon>Prymnesiophyceae</taxon>
        <taxon>Isochrysidales</taxon>
        <taxon>Noelaerhabdaceae</taxon>
        <taxon>Emiliania</taxon>
    </lineage>
</organism>
<feature type="region of interest" description="Disordered" evidence="1">
    <location>
        <begin position="1"/>
        <end position="123"/>
    </location>
</feature>
<name>R1EBN4_EMIHU</name>
<feature type="compositionally biased region" description="Basic and acidic residues" evidence="1">
    <location>
        <begin position="18"/>
        <end position="38"/>
    </location>
</feature>
<reference evidence="2" key="1">
    <citation type="submission" date="2012-07" db="EMBL/GenBank/DDBJ databases">
        <title>Genome variability drives Emilianias global distribution.</title>
        <authorList>
            <consortium name="DOE Joint Genome Institute"/>
            <person name="Read B."/>
            <person name="Kegel J."/>
            <person name="Klute M."/>
            <person name="Kuo A."/>
            <person name="Lefebvre S.C."/>
            <person name="Maumus F."/>
            <person name="Mayer C."/>
            <person name="Miller J."/>
            <person name="Allen A."/>
            <person name="Bidle K."/>
            <person name="Borodovsky M."/>
            <person name="Bowler C."/>
            <person name="Brownlee C."/>
            <person name="Claverie J.-M."/>
            <person name="Cock M."/>
            <person name="De Vargas C."/>
            <person name="Elias M."/>
            <person name="Frickenhaus S."/>
            <person name="Gladyshev V.N."/>
            <person name="Gonzalez K."/>
            <person name="Guda C."/>
            <person name="Hadaegh A."/>
            <person name="Herman E."/>
            <person name="Iglesias-Rodriguez D."/>
            <person name="Jones B."/>
            <person name="Lawson T."/>
            <person name="Leese F."/>
            <person name="Lin Y.-C."/>
            <person name="Lindquist E."/>
            <person name="Lobanov A."/>
            <person name="Lucas S."/>
            <person name="Malik S.-H.B."/>
            <person name="Marsh M.E."/>
            <person name="Mock T."/>
            <person name="Monier A."/>
            <person name="Moreau H."/>
            <person name="Mueller-Roeber B."/>
            <person name="Napier J."/>
            <person name="Ogata H."/>
            <person name="Parker M."/>
            <person name="Probert I."/>
            <person name="Quesneville H."/>
            <person name="Raines C."/>
            <person name="Rensing S."/>
            <person name="Riano-Pachon D.M."/>
            <person name="Richier S."/>
            <person name="Rokitta S."/>
            <person name="Salamov A."/>
            <person name="Sarno A.F."/>
            <person name="Schmutz J."/>
            <person name="Schroeder D."/>
            <person name="Shiraiwa Y."/>
            <person name="Soanes D.M."/>
            <person name="Valentin K."/>
            <person name="Van Der Giezen M."/>
            <person name="Van Der Peer Y."/>
            <person name="Vardi A."/>
            <person name="Verret F."/>
            <person name="Von Dassow P."/>
            <person name="Wheeler G."/>
            <person name="Williams B."/>
            <person name="Wilson W."/>
            <person name="Wolfe G."/>
            <person name="Wurch L.L."/>
            <person name="Young J."/>
            <person name="Dacks J.B."/>
            <person name="Delwiche C.F."/>
            <person name="Dyhrman S."/>
            <person name="Glockner G."/>
            <person name="John U."/>
            <person name="Richards T."/>
            <person name="Worden A.Z."/>
            <person name="Zhang X."/>
            <person name="Grigoriev I.V."/>
        </authorList>
    </citation>
    <scope>NUCLEOTIDE SEQUENCE</scope>
    <source>
        <strain evidence="2">CCMP1516</strain>
    </source>
</reference>
<proteinExistence type="predicted"/>
<dbReference type="HOGENOM" id="CLU_2021325_0_0_1"/>
<dbReference type="AlphaFoldDB" id="R1EBN4"/>